<keyword evidence="5" id="KW-1185">Reference proteome</keyword>
<accession>A0A9E8NF58</accession>
<dbReference type="PROSITE" id="PS50110">
    <property type="entry name" value="RESPONSE_REGULATORY"/>
    <property type="match status" value="1"/>
</dbReference>
<dbReference type="Pfam" id="PF00072">
    <property type="entry name" value="Response_reg"/>
    <property type="match status" value="1"/>
</dbReference>
<evidence type="ECO:0000259" key="3">
    <source>
        <dbReference type="PROSITE" id="PS50110"/>
    </source>
</evidence>
<feature type="modified residue" description="4-aspartylphosphate" evidence="2">
    <location>
        <position position="52"/>
    </location>
</feature>
<feature type="domain" description="Response regulatory" evidence="3">
    <location>
        <begin position="4"/>
        <end position="119"/>
    </location>
</feature>
<dbReference type="SUPFAM" id="SSF52172">
    <property type="entry name" value="CheY-like"/>
    <property type="match status" value="1"/>
</dbReference>
<dbReference type="SMART" id="SM00448">
    <property type="entry name" value="REC"/>
    <property type="match status" value="1"/>
</dbReference>
<organism evidence="4 5">
    <name type="scientific">Dyadobacter pollutisoli</name>
    <dbReference type="NCBI Taxonomy" id="2910158"/>
    <lineage>
        <taxon>Bacteria</taxon>
        <taxon>Pseudomonadati</taxon>
        <taxon>Bacteroidota</taxon>
        <taxon>Cytophagia</taxon>
        <taxon>Cytophagales</taxon>
        <taxon>Spirosomataceae</taxon>
        <taxon>Dyadobacter</taxon>
    </lineage>
</organism>
<dbReference type="GO" id="GO:0000160">
    <property type="term" value="P:phosphorelay signal transduction system"/>
    <property type="evidence" value="ECO:0007669"/>
    <property type="project" value="InterPro"/>
</dbReference>
<evidence type="ECO:0000256" key="1">
    <source>
        <dbReference type="ARBA" id="ARBA00022553"/>
    </source>
</evidence>
<protein>
    <submittedName>
        <fullName evidence="4">Response regulator</fullName>
    </submittedName>
</protein>
<evidence type="ECO:0000313" key="4">
    <source>
        <dbReference type="EMBL" id="WAC13436.1"/>
    </source>
</evidence>
<sequence length="120" mass="13601">MKKRVLIIEDDHDLLELLRIVFRDSGYDVIFSPNLLDTDYINLLHPDLVLLDVRIAGSSKSGADICKELKTHPETEKLPVILCSGEHNLPELARKSHADMYLTKPYDLAAILSQVNKYLS</sequence>
<gene>
    <name evidence="4" type="ORF">ON006_05645</name>
</gene>
<dbReference type="Gene3D" id="3.40.50.2300">
    <property type="match status" value="1"/>
</dbReference>
<evidence type="ECO:0000256" key="2">
    <source>
        <dbReference type="PROSITE-ProRule" id="PRU00169"/>
    </source>
</evidence>
<dbReference type="KEGG" id="dpf:ON006_05645"/>
<dbReference type="CDD" id="cd00156">
    <property type="entry name" value="REC"/>
    <property type="match status" value="1"/>
</dbReference>
<dbReference type="PANTHER" id="PTHR44591">
    <property type="entry name" value="STRESS RESPONSE REGULATOR PROTEIN 1"/>
    <property type="match status" value="1"/>
</dbReference>
<dbReference type="InterPro" id="IPR001789">
    <property type="entry name" value="Sig_transdc_resp-reg_receiver"/>
</dbReference>
<evidence type="ECO:0000313" key="5">
    <source>
        <dbReference type="Proteomes" id="UP001164653"/>
    </source>
</evidence>
<dbReference type="InterPro" id="IPR011006">
    <property type="entry name" value="CheY-like_superfamily"/>
</dbReference>
<reference evidence="4" key="1">
    <citation type="submission" date="2022-11" db="EMBL/GenBank/DDBJ databases">
        <title>Dyadobacter pollutisoli sp. nov., isolated from plastic dumped soil.</title>
        <authorList>
            <person name="Kim J.M."/>
            <person name="Kim K.R."/>
            <person name="Lee J.K."/>
            <person name="Hao L."/>
            <person name="Jeon C.O."/>
        </authorList>
    </citation>
    <scope>NUCLEOTIDE SEQUENCE</scope>
    <source>
        <strain evidence="4">U1</strain>
    </source>
</reference>
<dbReference type="InterPro" id="IPR050595">
    <property type="entry name" value="Bact_response_regulator"/>
</dbReference>
<dbReference type="PANTHER" id="PTHR44591:SF3">
    <property type="entry name" value="RESPONSE REGULATORY DOMAIN-CONTAINING PROTEIN"/>
    <property type="match status" value="1"/>
</dbReference>
<dbReference type="RefSeq" id="WP_244819453.1">
    <property type="nucleotide sequence ID" value="NZ_CP112998.1"/>
</dbReference>
<dbReference type="Proteomes" id="UP001164653">
    <property type="component" value="Chromosome"/>
</dbReference>
<dbReference type="AlphaFoldDB" id="A0A9E8NF58"/>
<proteinExistence type="predicted"/>
<keyword evidence="1 2" id="KW-0597">Phosphoprotein</keyword>
<name>A0A9E8NF58_9BACT</name>
<dbReference type="EMBL" id="CP112998">
    <property type="protein sequence ID" value="WAC13436.1"/>
    <property type="molecule type" value="Genomic_DNA"/>
</dbReference>